<gene>
    <name evidence="4" type="ORF">FRUB_07707</name>
</gene>
<dbReference type="InterPro" id="IPR011444">
    <property type="entry name" value="DUF1549"/>
</dbReference>
<comment type="caution">
    <text evidence="4">The sequence shown here is derived from an EMBL/GenBank/DDBJ whole genome shotgun (WGS) entry which is preliminary data.</text>
</comment>
<dbReference type="InterPro" id="IPR022655">
    <property type="entry name" value="DUF1553"/>
</dbReference>
<evidence type="ECO:0000256" key="1">
    <source>
        <dbReference type="SAM" id="SignalP"/>
    </source>
</evidence>
<feature type="signal peptide" evidence="1">
    <location>
        <begin position="1"/>
        <end position="22"/>
    </location>
</feature>
<reference evidence="5" key="1">
    <citation type="submission" date="2017-06" db="EMBL/GenBank/DDBJ databases">
        <title>Genome analysis of Fimbriiglobus ruber SP5, the first member of the order Planctomycetales with confirmed chitinolytic capability.</title>
        <authorList>
            <person name="Ravin N.V."/>
            <person name="Rakitin A.L."/>
            <person name="Ivanova A.A."/>
            <person name="Beletsky A.V."/>
            <person name="Kulichevskaya I.S."/>
            <person name="Mardanov A.V."/>
            <person name="Dedysh S.N."/>
        </authorList>
    </citation>
    <scope>NUCLEOTIDE SEQUENCE [LARGE SCALE GENOMIC DNA]</scope>
    <source>
        <strain evidence="5">SP5</strain>
    </source>
</reference>
<dbReference type="EMBL" id="NIDE01000014">
    <property type="protein sequence ID" value="OWK38587.1"/>
    <property type="molecule type" value="Genomic_DNA"/>
</dbReference>
<dbReference type="PANTHER" id="PTHR35889:SF3">
    <property type="entry name" value="F-BOX DOMAIN-CONTAINING PROTEIN"/>
    <property type="match status" value="1"/>
</dbReference>
<sequence length="525" mass="58283">MPVRFYFLATAYTLAFTPLVFAADPLAVRIDRLIEAKAKTEGVPLAARADDAEFLRRAWLDLAGQIPPTADVRAFLADRSADKRARLLDRLLDGPDYAPRMADRFHLMLMERLGDHTEWSTYLRETFAANKPWDAMARDILRADPKADAVTRGAAFFLAKRLENYGQNPVDYSALTRDVGRLFLGKNLQCAECHDHLFINDYKQRHFQGLFAYVKNTTLVPGPTPRVAEKPTTEKMKFASVFTKVEMITGPALPDGRMVEVPAFPKGQEYAESPDRKTNAPGVPKFSTLAALSEQLPTVKNRDFVRNAVNRLWFVLLGRGLVHPLDLHHADNPASHPELLELLADEFVAHQFDIKWLLREIARSETYQRSSLLPAGVKPPDPALFAVALEKRLSAEQLFAAVCQAAGGKPTPALKAKFVKAYANQPREPEEEPIPSLRGALFVLHDADVLALLKPKPGSLVDRLANLADADLADELYLSVLTRHPTAEETATVKKILTAADGKRTDAISELAWALIASTEFGVNH</sequence>
<dbReference type="AlphaFoldDB" id="A0A225DR19"/>
<evidence type="ECO:0000313" key="5">
    <source>
        <dbReference type="Proteomes" id="UP000214646"/>
    </source>
</evidence>
<proteinExistence type="predicted"/>
<evidence type="ECO:0008006" key="6">
    <source>
        <dbReference type="Google" id="ProtNLM"/>
    </source>
</evidence>
<keyword evidence="5" id="KW-1185">Reference proteome</keyword>
<dbReference type="Proteomes" id="UP000214646">
    <property type="component" value="Unassembled WGS sequence"/>
</dbReference>
<feature type="domain" description="DUF1549" evidence="2">
    <location>
        <begin position="29"/>
        <end position="217"/>
    </location>
</feature>
<protein>
    <recommendedName>
        <fullName evidence="6">DUF1549 domain-containing protein</fullName>
    </recommendedName>
</protein>
<dbReference type="Pfam" id="PF07587">
    <property type="entry name" value="PSD1"/>
    <property type="match status" value="1"/>
</dbReference>
<organism evidence="4 5">
    <name type="scientific">Fimbriiglobus ruber</name>
    <dbReference type="NCBI Taxonomy" id="1908690"/>
    <lineage>
        <taxon>Bacteria</taxon>
        <taxon>Pseudomonadati</taxon>
        <taxon>Planctomycetota</taxon>
        <taxon>Planctomycetia</taxon>
        <taxon>Gemmatales</taxon>
        <taxon>Gemmataceae</taxon>
        <taxon>Fimbriiglobus</taxon>
    </lineage>
</organism>
<keyword evidence="1" id="KW-0732">Signal</keyword>
<feature type="chain" id="PRO_5012962952" description="DUF1549 domain-containing protein" evidence="1">
    <location>
        <begin position="23"/>
        <end position="525"/>
    </location>
</feature>
<dbReference type="Pfam" id="PF07583">
    <property type="entry name" value="PSCyt2"/>
    <property type="match status" value="1"/>
</dbReference>
<evidence type="ECO:0000259" key="2">
    <source>
        <dbReference type="Pfam" id="PF07583"/>
    </source>
</evidence>
<dbReference type="OrthoDB" id="289126at2"/>
<dbReference type="RefSeq" id="WP_088258352.1">
    <property type="nucleotide sequence ID" value="NZ_NIDE01000014.1"/>
</dbReference>
<dbReference type="PANTHER" id="PTHR35889">
    <property type="entry name" value="CYCLOINULO-OLIGOSACCHARIDE FRUCTANOTRANSFERASE-RELATED"/>
    <property type="match status" value="1"/>
</dbReference>
<feature type="domain" description="DUF1553" evidence="3">
    <location>
        <begin position="292"/>
        <end position="427"/>
    </location>
</feature>
<evidence type="ECO:0000313" key="4">
    <source>
        <dbReference type="EMBL" id="OWK38587.1"/>
    </source>
</evidence>
<name>A0A225DR19_9BACT</name>
<evidence type="ECO:0000259" key="3">
    <source>
        <dbReference type="Pfam" id="PF07587"/>
    </source>
</evidence>
<accession>A0A225DR19</accession>